<proteinExistence type="predicted"/>
<name>A0A1M5YBK7_9GAMM</name>
<organism evidence="1 2">
    <name type="scientific">Ferrimonas marina</name>
    <dbReference type="NCBI Taxonomy" id="299255"/>
    <lineage>
        <taxon>Bacteria</taxon>
        <taxon>Pseudomonadati</taxon>
        <taxon>Pseudomonadota</taxon>
        <taxon>Gammaproteobacteria</taxon>
        <taxon>Alteromonadales</taxon>
        <taxon>Ferrimonadaceae</taxon>
        <taxon>Ferrimonas</taxon>
    </lineage>
</organism>
<dbReference type="AlphaFoldDB" id="A0A1M5YBK7"/>
<reference evidence="1 2" key="1">
    <citation type="submission" date="2016-11" db="EMBL/GenBank/DDBJ databases">
        <authorList>
            <person name="Jaros S."/>
            <person name="Januszkiewicz K."/>
            <person name="Wedrychowicz H."/>
        </authorList>
    </citation>
    <scope>NUCLEOTIDE SEQUENCE [LARGE SCALE GENOMIC DNA]</scope>
    <source>
        <strain evidence="1 2">DSM 16917</strain>
    </source>
</reference>
<dbReference type="PROSITE" id="PS51257">
    <property type="entry name" value="PROKAR_LIPOPROTEIN"/>
    <property type="match status" value="1"/>
</dbReference>
<protein>
    <submittedName>
        <fullName evidence="1">Uncharacterized protein</fullName>
    </submittedName>
</protein>
<dbReference type="Proteomes" id="UP000184268">
    <property type="component" value="Unassembled WGS sequence"/>
</dbReference>
<evidence type="ECO:0000313" key="1">
    <source>
        <dbReference type="EMBL" id="SHI09366.1"/>
    </source>
</evidence>
<evidence type="ECO:0000313" key="2">
    <source>
        <dbReference type="Proteomes" id="UP000184268"/>
    </source>
</evidence>
<gene>
    <name evidence="1" type="ORF">SAMN02745129_4046</name>
</gene>
<dbReference type="EMBL" id="FQXG01000007">
    <property type="protein sequence ID" value="SHI09366.1"/>
    <property type="molecule type" value="Genomic_DNA"/>
</dbReference>
<sequence length="97" mass="10310">MRIWVCLLGMTLLSGCCLNQHSQKGYQRWPACILPVKSESLAPSPAPLVPAQSVPVPPEKSSAIPLSPSLVQLPGRLMGPSCTMGQTELSSRVTKLG</sequence>
<keyword evidence="2" id="KW-1185">Reference proteome</keyword>
<dbReference type="STRING" id="299255.SAMN02745129_4046"/>
<accession>A0A1M5YBK7</accession>